<reference evidence="3" key="2">
    <citation type="submission" date="2022-10" db="EMBL/GenBank/DDBJ databases">
        <authorList>
            <consortium name="ENA_rothamsted_submissions"/>
            <consortium name="culmorum"/>
            <person name="King R."/>
        </authorList>
    </citation>
    <scope>NUCLEOTIDE SEQUENCE</scope>
</reference>
<proteinExistence type="predicted"/>
<accession>A0A9N9RIF5</accession>
<dbReference type="InterPro" id="IPR035241">
    <property type="entry name" value="DUF5442"/>
</dbReference>
<feature type="chain" id="PRO_5040222602" description="DUF5442 domain-containing protein" evidence="1">
    <location>
        <begin position="19"/>
        <end position="235"/>
    </location>
</feature>
<organism evidence="3 4">
    <name type="scientific">Chironomus riparius</name>
    <dbReference type="NCBI Taxonomy" id="315576"/>
    <lineage>
        <taxon>Eukaryota</taxon>
        <taxon>Metazoa</taxon>
        <taxon>Ecdysozoa</taxon>
        <taxon>Arthropoda</taxon>
        <taxon>Hexapoda</taxon>
        <taxon>Insecta</taxon>
        <taxon>Pterygota</taxon>
        <taxon>Neoptera</taxon>
        <taxon>Endopterygota</taxon>
        <taxon>Diptera</taxon>
        <taxon>Nematocera</taxon>
        <taxon>Chironomoidea</taxon>
        <taxon>Chironomidae</taxon>
        <taxon>Chironominae</taxon>
        <taxon>Chironomus</taxon>
    </lineage>
</organism>
<protein>
    <recommendedName>
        <fullName evidence="2">DUF5442 domain-containing protein</fullName>
    </recommendedName>
</protein>
<sequence length="235" mass="27171">MSKFLIILIFMVIAIAQGAKKSTLNSSFLHFKKIGAHPERFENSELAEHLKNINFQCFKEHLQLDKYGDKLVNGFEEDVFYKHSAIMCHEDVINEFMSSRSNDAGGKFNFKSNKELIKCFKSKLFEIEPTSKLIVDSDHENIKKCNTSFINLVPNKLRNEYVNYNAVITDLTCGKVSQNEFTINFIKGFLVDLIDLDEDVKKSETKEIKEAENLYTKYAYDCIIKRFEDEDGSEV</sequence>
<gene>
    <name evidence="3" type="ORF">CHIRRI_LOCUS657</name>
</gene>
<keyword evidence="4" id="KW-1185">Reference proteome</keyword>
<dbReference type="Proteomes" id="UP001153620">
    <property type="component" value="Chromosome 1"/>
</dbReference>
<dbReference type="AlphaFoldDB" id="A0A9N9RIF5"/>
<keyword evidence="1" id="KW-0732">Signal</keyword>
<dbReference type="EMBL" id="OU895877">
    <property type="protein sequence ID" value="CAG9797668.1"/>
    <property type="molecule type" value="Genomic_DNA"/>
</dbReference>
<reference evidence="3" key="1">
    <citation type="submission" date="2022-01" db="EMBL/GenBank/DDBJ databases">
        <authorList>
            <person name="King R."/>
        </authorList>
    </citation>
    <scope>NUCLEOTIDE SEQUENCE</scope>
</reference>
<evidence type="ECO:0000259" key="2">
    <source>
        <dbReference type="Pfam" id="PF17514"/>
    </source>
</evidence>
<feature type="domain" description="DUF5442" evidence="2">
    <location>
        <begin position="169"/>
        <end position="230"/>
    </location>
</feature>
<dbReference type="Pfam" id="PF17514">
    <property type="entry name" value="DUF5442"/>
    <property type="match status" value="1"/>
</dbReference>
<evidence type="ECO:0000256" key="1">
    <source>
        <dbReference type="SAM" id="SignalP"/>
    </source>
</evidence>
<name>A0A9N9RIF5_9DIPT</name>
<evidence type="ECO:0000313" key="4">
    <source>
        <dbReference type="Proteomes" id="UP001153620"/>
    </source>
</evidence>
<evidence type="ECO:0000313" key="3">
    <source>
        <dbReference type="EMBL" id="CAG9797668.1"/>
    </source>
</evidence>
<feature type="signal peptide" evidence="1">
    <location>
        <begin position="1"/>
        <end position="18"/>
    </location>
</feature>